<feature type="compositionally biased region" description="Basic and acidic residues" evidence="8">
    <location>
        <begin position="159"/>
        <end position="178"/>
    </location>
</feature>
<dbReference type="SMART" id="SM00487">
    <property type="entry name" value="DEXDc"/>
    <property type="match status" value="1"/>
</dbReference>
<evidence type="ECO:0000256" key="6">
    <source>
        <dbReference type="ARBA" id="ARBA00022840"/>
    </source>
</evidence>
<dbReference type="PANTHER" id="PTHR18934:SF99">
    <property type="entry name" value="ATP-DEPENDENT RNA HELICASE DHX37-RELATED"/>
    <property type="match status" value="1"/>
</dbReference>
<dbReference type="PROSITE" id="PS51194">
    <property type="entry name" value="HELICASE_CTER"/>
    <property type="match status" value="1"/>
</dbReference>
<feature type="compositionally biased region" description="Basic residues" evidence="8">
    <location>
        <begin position="52"/>
        <end position="62"/>
    </location>
</feature>
<dbReference type="GO" id="GO:0005730">
    <property type="term" value="C:nucleolus"/>
    <property type="evidence" value="ECO:0007669"/>
    <property type="project" value="TreeGrafter"/>
</dbReference>
<dbReference type="PROSITE" id="PS51192">
    <property type="entry name" value="HELICASE_ATP_BIND_1"/>
    <property type="match status" value="1"/>
</dbReference>
<dbReference type="InterPro" id="IPR002464">
    <property type="entry name" value="DNA/RNA_helicase_DEAH_CS"/>
</dbReference>
<dbReference type="GO" id="GO:0000462">
    <property type="term" value="P:maturation of SSU-rRNA from tricistronic rRNA transcript (SSU-rRNA, 5.8S rRNA, LSU-rRNA)"/>
    <property type="evidence" value="ECO:0007669"/>
    <property type="project" value="TreeGrafter"/>
</dbReference>
<name>A0A5K1UJ26_ENTHI</name>
<keyword evidence="4" id="KW-0378">Hydrolase</keyword>
<evidence type="ECO:0000256" key="1">
    <source>
        <dbReference type="ARBA" id="ARBA00008792"/>
    </source>
</evidence>
<organism evidence="11 12">
    <name type="scientific">Entamoeba histolytica</name>
    <dbReference type="NCBI Taxonomy" id="5759"/>
    <lineage>
        <taxon>Eukaryota</taxon>
        <taxon>Amoebozoa</taxon>
        <taxon>Evosea</taxon>
        <taxon>Archamoebae</taxon>
        <taxon>Mastigamoebida</taxon>
        <taxon>Entamoebidae</taxon>
        <taxon>Entamoeba</taxon>
    </lineage>
</organism>
<accession>A0A5K1UJ26</accession>
<dbReference type="InterPro" id="IPR011709">
    <property type="entry name" value="DEAD-box_helicase_OB_fold"/>
</dbReference>
<feature type="domain" description="Helicase C-terminal" evidence="10">
    <location>
        <begin position="475"/>
        <end position="643"/>
    </location>
</feature>
<dbReference type="EC" id="3.6.4.13" evidence="2"/>
<reference evidence="11 12" key="1">
    <citation type="submission" date="2016-05" db="EMBL/GenBank/DDBJ databases">
        <title>First whole genome sequencing of Entamoeba histolytica HM1:IMSS-clone-6.</title>
        <authorList>
            <person name="Mukherjee Avik.K."/>
            <person name="Izumyama S."/>
            <person name="Nakada-Tsukui K."/>
            <person name="Nozaki T."/>
        </authorList>
    </citation>
    <scope>NUCLEOTIDE SEQUENCE [LARGE SCALE GENOMIC DNA]</scope>
    <source>
        <strain evidence="11 12">HM1:IMSS clone 6</strain>
    </source>
</reference>
<dbReference type="GO" id="GO:0005524">
    <property type="term" value="F:ATP binding"/>
    <property type="evidence" value="ECO:0007669"/>
    <property type="project" value="UniProtKB-KW"/>
</dbReference>
<sequence>MSIEEEVSLEEVKEKKEEEKKDKEEEDNKDKEEEEKKEEIQFIEPNLNKRMTSAKRKRVEKAKKKINLKQRRQELFEELSKIMLTEEELPNLKSSTKLGIDMDAENQENVIIMPKKVQKKEVVKKKVENKVEEEKITKIVVSDGKKTFGFGFVNEKMEVVEKDEKKGRDEKVVFVKEESSEESEEMSEEMSEENKEESEDKEEEERKDDKNNKEEEIKIKTEEKGKEERKDNKEEVKMKEGKNKRIIAVNIKRTEEIEKRRKELPILMEESNIIEGIIENECIIICGETGSGKTTQIPQILYEIGFGNEKSEFNGMIGITQPRRIAATAIAKRVEEEMGEDGGVVSYQIRYDSQVNENTKIKFMTDGILLREVQSDVLLKKYSCIIIDEAHERSLNTDVLIGILSRIVKLRNKSGKAMRLIIMSATLRVSEFTENQRLFNKAPKVIKVEARQYPVRTYFSKRTEIEDYCSEAIKKVNKIHKKLPAGGILVFLTGHKEIEEVCKELRNNKENQDLYVLPLYSSLEPKEQEKIFEKIPEGKRLCVVSTDVAETSITIPHIKYVVDSGRKKSRYYDTKSGISSFVIEWISKASAAQRAGRAGRIGEGYCYRLYSSSVYENIFEEFEKAEIERMPLESVILTLKGMGIDKVINFPFPSQINIERLKEANKMLEIIGILDNKERITEIGKVIKEYPLHPRLGKILYLSQQKGIEEIGLTLVSGLSVNDIFIDQECDRSLFINKDSDLISLILMIDTFRIAEVKKNITKVEYCKHYGIKIQAFQEILLLRSQLCSILGKENKVPSHLITPSEQIELRKIIASCFVDNVARLVRREELGKYINCGLRHGYLTAITKEPAVISSKSVLYGQLPDYIVFHEIVDTAYKTMAGVTRVNFKWLEDASPDFITSFEKKSFN</sequence>
<dbReference type="VEuPathDB" id="AmoebaDB:EHI5A_115220"/>
<keyword evidence="5 11" id="KW-0347">Helicase</keyword>
<evidence type="ECO:0000313" key="12">
    <source>
        <dbReference type="Proteomes" id="UP000078387"/>
    </source>
</evidence>
<evidence type="ECO:0000313" key="11">
    <source>
        <dbReference type="EMBL" id="GAT97975.1"/>
    </source>
</evidence>
<evidence type="ECO:0000256" key="8">
    <source>
        <dbReference type="SAM" id="MobiDB-lite"/>
    </source>
</evidence>
<dbReference type="FunFam" id="3.40.50.300:FF:002348">
    <property type="entry name" value="ATP-dependent RNA helicase"/>
    <property type="match status" value="1"/>
</dbReference>
<comment type="similarity">
    <text evidence="1">Belongs to the DEAD box helicase family. DEAH subfamily.</text>
</comment>
<dbReference type="InterPro" id="IPR027417">
    <property type="entry name" value="P-loop_NTPase"/>
</dbReference>
<dbReference type="AlphaFoldDB" id="A0A5K1UJ26"/>
<dbReference type="InterPro" id="IPR014001">
    <property type="entry name" value="Helicase_ATP-bd"/>
</dbReference>
<evidence type="ECO:0000256" key="4">
    <source>
        <dbReference type="ARBA" id="ARBA00022801"/>
    </source>
</evidence>
<dbReference type="VEuPathDB" id="AmoebaDB:EHI7A_078680"/>
<dbReference type="SMART" id="SM00847">
    <property type="entry name" value="HA2"/>
    <property type="match status" value="1"/>
</dbReference>
<evidence type="ECO:0000256" key="3">
    <source>
        <dbReference type="ARBA" id="ARBA00022741"/>
    </source>
</evidence>
<dbReference type="VEuPathDB" id="AmoebaDB:EHI_077640"/>
<evidence type="ECO:0000256" key="2">
    <source>
        <dbReference type="ARBA" id="ARBA00012552"/>
    </source>
</evidence>
<feature type="domain" description="Helicase ATP-binding" evidence="9">
    <location>
        <begin position="274"/>
        <end position="445"/>
    </location>
</feature>
<feature type="compositionally biased region" description="Acidic residues" evidence="8">
    <location>
        <begin position="179"/>
        <end position="206"/>
    </location>
</feature>
<dbReference type="Gene3D" id="3.40.50.300">
    <property type="entry name" value="P-loop containing nucleotide triphosphate hydrolases"/>
    <property type="match status" value="2"/>
</dbReference>
<dbReference type="Pfam" id="PF00271">
    <property type="entry name" value="Helicase_C"/>
    <property type="match status" value="1"/>
</dbReference>
<dbReference type="SMART" id="SM00490">
    <property type="entry name" value="HELICc"/>
    <property type="match status" value="1"/>
</dbReference>
<feature type="compositionally biased region" description="Basic and acidic residues" evidence="8">
    <location>
        <begin position="10"/>
        <end position="31"/>
    </location>
</feature>
<dbReference type="OMA" id="HWISQAS"/>
<dbReference type="GO" id="GO:0003724">
    <property type="term" value="F:RNA helicase activity"/>
    <property type="evidence" value="ECO:0007669"/>
    <property type="project" value="UniProtKB-EC"/>
</dbReference>
<feature type="region of interest" description="Disordered" evidence="8">
    <location>
        <begin position="1"/>
        <end position="62"/>
    </location>
</feature>
<keyword evidence="6" id="KW-0067">ATP-binding</keyword>
<evidence type="ECO:0000256" key="5">
    <source>
        <dbReference type="ARBA" id="ARBA00022806"/>
    </source>
</evidence>
<feature type="region of interest" description="Disordered" evidence="8">
    <location>
        <begin position="159"/>
        <end position="237"/>
    </location>
</feature>
<dbReference type="SMART" id="SM00382">
    <property type="entry name" value="AAA"/>
    <property type="match status" value="1"/>
</dbReference>
<dbReference type="FunFam" id="1.20.120.1080:FF:000051">
    <property type="entry name" value="ATP-dependent RNA helicase, putative"/>
    <property type="match status" value="1"/>
</dbReference>
<dbReference type="Pfam" id="PF07717">
    <property type="entry name" value="OB_NTP_bind"/>
    <property type="match status" value="1"/>
</dbReference>
<dbReference type="SUPFAM" id="SSF52540">
    <property type="entry name" value="P-loop containing nucleoside triphosphate hydrolases"/>
    <property type="match status" value="1"/>
</dbReference>
<dbReference type="InterPro" id="IPR007502">
    <property type="entry name" value="Helicase-assoc_dom"/>
</dbReference>
<dbReference type="InterPro" id="IPR003593">
    <property type="entry name" value="AAA+_ATPase"/>
</dbReference>
<dbReference type="Pfam" id="PF21010">
    <property type="entry name" value="HA2_C"/>
    <property type="match status" value="1"/>
</dbReference>
<gene>
    <name evidence="11" type="ORF">CL6EHI_077640</name>
</gene>
<evidence type="ECO:0000259" key="9">
    <source>
        <dbReference type="PROSITE" id="PS51192"/>
    </source>
</evidence>
<evidence type="ECO:0000256" key="7">
    <source>
        <dbReference type="ARBA" id="ARBA00047984"/>
    </source>
</evidence>
<dbReference type="PANTHER" id="PTHR18934">
    <property type="entry name" value="ATP-DEPENDENT RNA HELICASE"/>
    <property type="match status" value="1"/>
</dbReference>
<dbReference type="Gene3D" id="1.20.120.1080">
    <property type="match status" value="1"/>
</dbReference>
<proteinExistence type="inferred from homology"/>
<dbReference type="PROSITE" id="PS00690">
    <property type="entry name" value="DEAH_ATP_HELICASE"/>
    <property type="match status" value="1"/>
</dbReference>
<protein>
    <recommendedName>
        <fullName evidence="2">RNA helicase</fullName>
        <ecNumber evidence="2">3.6.4.13</ecNumber>
    </recommendedName>
</protein>
<dbReference type="GO" id="GO:0016787">
    <property type="term" value="F:hydrolase activity"/>
    <property type="evidence" value="ECO:0007669"/>
    <property type="project" value="UniProtKB-KW"/>
</dbReference>
<dbReference type="FunFam" id="3.40.50.300:FF:000637">
    <property type="entry name" value="ATP-dependent RNA helicase DHX37/DHR1"/>
    <property type="match status" value="1"/>
</dbReference>
<comment type="caution">
    <text evidence="11">The sequence shown here is derived from an EMBL/GenBank/DDBJ whole genome shotgun (WGS) entry which is preliminary data.</text>
</comment>
<dbReference type="InterPro" id="IPR001650">
    <property type="entry name" value="Helicase_C-like"/>
</dbReference>
<dbReference type="Pfam" id="PF00270">
    <property type="entry name" value="DEAD"/>
    <property type="match status" value="1"/>
</dbReference>
<dbReference type="VEuPathDB" id="AmoebaDB:EHI8A_084190"/>
<dbReference type="Proteomes" id="UP000078387">
    <property type="component" value="Unassembled WGS sequence"/>
</dbReference>
<dbReference type="GO" id="GO:0003723">
    <property type="term" value="F:RNA binding"/>
    <property type="evidence" value="ECO:0007669"/>
    <property type="project" value="TreeGrafter"/>
</dbReference>
<feature type="compositionally biased region" description="Basic and acidic residues" evidence="8">
    <location>
        <begin position="207"/>
        <end position="237"/>
    </location>
</feature>
<comment type="catalytic activity">
    <reaction evidence="7">
        <text>ATP + H2O = ADP + phosphate + H(+)</text>
        <dbReference type="Rhea" id="RHEA:13065"/>
        <dbReference type="ChEBI" id="CHEBI:15377"/>
        <dbReference type="ChEBI" id="CHEBI:15378"/>
        <dbReference type="ChEBI" id="CHEBI:30616"/>
        <dbReference type="ChEBI" id="CHEBI:43474"/>
        <dbReference type="ChEBI" id="CHEBI:456216"/>
        <dbReference type="EC" id="3.6.4.13"/>
    </reaction>
</comment>
<dbReference type="CDD" id="cd18791">
    <property type="entry name" value="SF2_C_RHA"/>
    <property type="match status" value="1"/>
</dbReference>
<dbReference type="InterPro" id="IPR011545">
    <property type="entry name" value="DEAD/DEAH_box_helicase_dom"/>
</dbReference>
<evidence type="ECO:0000259" key="10">
    <source>
        <dbReference type="PROSITE" id="PS51194"/>
    </source>
</evidence>
<keyword evidence="3" id="KW-0547">Nucleotide-binding</keyword>
<dbReference type="VEuPathDB" id="AmoebaDB:KM1_132910"/>
<dbReference type="EMBL" id="BDEQ01000001">
    <property type="protein sequence ID" value="GAT97975.1"/>
    <property type="molecule type" value="Genomic_DNA"/>
</dbReference>